<evidence type="ECO:0000313" key="5">
    <source>
        <dbReference type="Proteomes" id="UP000471152"/>
    </source>
</evidence>
<dbReference type="Proteomes" id="UP000471152">
    <property type="component" value="Unassembled WGS sequence"/>
</dbReference>
<name>A0A6P0H223_9ACTN</name>
<reference evidence="2 4" key="1">
    <citation type="submission" date="2020-01" db="EMBL/GenBank/DDBJ databases">
        <title>the WGS Modestobacter muralis CPCC 204518.</title>
        <authorList>
            <person name="Jiang Z."/>
        </authorList>
    </citation>
    <scope>NUCLEOTIDE SEQUENCE [LARGE SCALE GENOMIC DNA]</scope>
    <source>
        <strain evidence="2 4">DSM 100205</strain>
    </source>
</reference>
<proteinExistence type="predicted"/>
<dbReference type="EMBL" id="JAAGWH010000005">
    <property type="protein sequence ID" value="NEK92885.1"/>
    <property type="molecule type" value="Genomic_DNA"/>
</dbReference>
<evidence type="ECO:0000313" key="2">
    <source>
        <dbReference type="EMBL" id="NEK92885.1"/>
    </source>
</evidence>
<organism evidence="3 5">
    <name type="scientific">Modestobacter muralis</name>
    <dbReference type="NCBI Taxonomy" id="1608614"/>
    <lineage>
        <taxon>Bacteria</taxon>
        <taxon>Bacillati</taxon>
        <taxon>Actinomycetota</taxon>
        <taxon>Actinomycetes</taxon>
        <taxon>Geodermatophilales</taxon>
        <taxon>Geodermatophilaceae</taxon>
        <taxon>Modestobacter</taxon>
    </lineage>
</organism>
<sequence length="283" mass="29603">MNHTGVRVTGSPRAARTRSESAAGPAAVPTAADPPRRRRGRPRTVGGTPLAGAGCGPAHRRRRVGCGPRWWATYPADVVQQRTDPVDGTAPPAPVPAEFRAALDALATVRPRPEVALEPIPAPKRLAPWSHAIGLSIADPSDDEEELASGRFIVLFDPAGHDAWEGTTRCVGYVSASTDSEMVDDSMFSEVAWSWLTEALVACGADHHAVGGTVTRTASTRFGSIAAPEHSVDVEIRASWTAEGTDLDRHLTAFLDVLANAAGLPPTGVHLLGASAQPVDSGA</sequence>
<feature type="compositionally biased region" description="Low complexity" evidence="1">
    <location>
        <begin position="22"/>
        <end position="33"/>
    </location>
</feature>
<feature type="region of interest" description="Disordered" evidence="1">
    <location>
        <begin position="1"/>
        <end position="61"/>
    </location>
</feature>
<protein>
    <submittedName>
        <fullName evidence="3">DUF3000 domain-containing protein</fullName>
    </submittedName>
</protein>
<dbReference type="Pfam" id="PF11452">
    <property type="entry name" value="DUF3000"/>
    <property type="match status" value="1"/>
</dbReference>
<dbReference type="Proteomes" id="UP000468828">
    <property type="component" value="Unassembled WGS sequence"/>
</dbReference>
<gene>
    <name evidence="3" type="ORF">G3R41_01680</name>
    <name evidence="2" type="ORF">GCU67_01680</name>
</gene>
<evidence type="ECO:0000256" key="1">
    <source>
        <dbReference type="SAM" id="MobiDB-lite"/>
    </source>
</evidence>
<keyword evidence="4" id="KW-1185">Reference proteome</keyword>
<evidence type="ECO:0000313" key="4">
    <source>
        <dbReference type="Proteomes" id="UP000468828"/>
    </source>
</evidence>
<dbReference type="EMBL" id="JAAGWB010000005">
    <property type="protein sequence ID" value="NEN49652.1"/>
    <property type="molecule type" value="Genomic_DNA"/>
</dbReference>
<dbReference type="InterPro" id="IPR021555">
    <property type="entry name" value="DUF3000"/>
</dbReference>
<comment type="caution">
    <text evidence="3">The sequence shown here is derived from an EMBL/GenBank/DDBJ whole genome shotgun (WGS) entry which is preliminary data.</text>
</comment>
<reference evidence="3 5" key="2">
    <citation type="submission" date="2020-02" db="EMBL/GenBank/DDBJ databases">
        <title>The WGS of Modestobacter muralis DSM 100205.</title>
        <authorList>
            <person name="Jiang Z."/>
        </authorList>
    </citation>
    <scope>NUCLEOTIDE SEQUENCE [LARGE SCALE GENOMIC DNA]</scope>
    <source>
        <strain evidence="3 5">DSM 100205</strain>
    </source>
</reference>
<evidence type="ECO:0000313" key="3">
    <source>
        <dbReference type="EMBL" id="NEN49652.1"/>
    </source>
</evidence>
<accession>A0A6P0H223</accession>
<dbReference type="AlphaFoldDB" id="A0A6P0H223"/>